<dbReference type="EMBL" id="OU015566">
    <property type="protein sequence ID" value="CAG5106885.1"/>
    <property type="molecule type" value="Genomic_DNA"/>
</dbReference>
<gene>
    <name evidence="7" type="ORF">OKIOD_LOCUS11809</name>
</gene>
<dbReference type="SMART" id="SM00320">
    <property type="entry name" value="WD40"/>
    <property type="match status" value="10"/>
</dbReference>
<dbReference type="PANTHER" id="PTHR19854:SF15">
    <property type="entry name" value="TRANSDUCIN BETA-LIKE PROTEIN 3"/>
    <property type="match status" value="1"/>
</dbReference>
<dbReference type="Gene3D" id="2.130.10.10">
    <property type="entry name" value="YVTN repeat-like/Quinoprotein amine dehydrogenase"/>
    <property type="match status" value="3"/>
</dbReference>
<dbReference type="InterPro" id="IPR036322">
    <property type="entry name" value="WD40_repeat_dom_sf"/>
</dbReference>
<dbReference type="InterPro" id="IPR015943">
    <property type="entry name" value="WD40/YVTN_repeat-like_dom_sf"/>
</dbReference>
<dbReference type="Pfam" id="PF08625">
    <property type="entry name" value="Utp13"/>
    <property type="match status" value="1"/>
</dbReference>
<dbReference type="PANTHER" id="PTHR19854">
    <property type="entry name" value="TRANSDUCIN BETA-LIKE 3"/>
    <property type="match status" value="1"/>
</dbReference>
<feature type="repeat" description="WD" evidence="5">
    <location>
        <begin position="437"/>
        <end position="478"/>
    </location>
</feature>
<protein>
    <submittedName>
        <fullName evidence="7">Oidioi.mRNA.OKI2018_I69.chr1.g3044.t1.cds</fullName>
    </submittedName>
</protein>
<dbReference type="InterPro" id="IPR001680">
    <property type="entry name" value="WD40_rpt"/>
</dbReference>
<evidence type="ECO:0000256" key="2">
    <source>
        <dbReference type="ARBA" id="ARBA00022574"/>
    </source>
</evidence>
<dbReference type="PROSITE" id="PS00678">
    <property type="entry name" value="WD_REPEATS_1"/>
    <property type="match status" value="1"/>
</dbReference>
<keyword evidence="8" id="KW-1185">Reference proteome</keyword>
<evidence type="ECO:0000256" key="3">
    <source>
        <dbReference type="ARBA" id="ARBA00022737"/>
    </source>
</evidence>
<feature type="repeat" description="WD" evidence="5">
    <location>
        <begin position="137"/>
        <end position="177"/>
    </location>
</feature>
<evidence type="ECO:0000313" key="7">
    <source>
        <dbReference type="EMBL" id="CAG5106885.1"/>
    </source>
</evidence>
<dbReference type="PROSITE" id="PS50082">
    <property type="entry name" value="WD_REPEATS_2"/>
    <property type="match status" value="7"/>
</dbReference>
<comment type="subcellular location">
    <subcellularLocation>
        <location evidence="1">Nucleus</location>
        <location evidence="1">Nucleolus</location>
    </subcellularLocation>
</comment>
<dbReference type="PROSITE" id="PS50294">
    <property type="entry name" value="WD_REPEATS_REGION"/>
    <property type="match status" value="5"/>
</dbReference>
<dbReference type="Pfam" id="PF00400">
    <property type="entry name" value="WD40"/>
    <property type="match status" value="7"/>
</dbReference>
<evidence type="ECO:0000313" key="8">
    <source>
        <dbReference type="Proteomes" id="UP001158576"/>
    </source>
</evidence>
<feature type="repeat" description="WD" evidence="5">
    <location>
        <begin position="479"/>
        <end position="520"/>
    </location>
</feature>
<evidence type="ECO:0000256" key="4">
    <source>
        <dbReference type="ARBA" id="ARBA00023242"/>
    </source>
</evidence>
<feature type="repeat" description="WD" evidence="5">
    <location>
        <begin position="351"/>
        <end position="385"/>
    </location>
</feature>
<dbReference type="Proteomes" id="UP001158576">
    <property type="component" value="Chromosome 1"/>
</dbReference>
<feature type="repeat" description="WD" evidence="5">
    <location>
        <begin position="53"/>
        <end position="86"/>
    </location>
</feature>
<sequence>MKTGQKKDEISFEGDLVSCLQISKDGSILVVATRSGLLRQYSTDDFQLERTWKSLHNGPVRVLAFDPTSTFLASGGADGTVKVWDVIRKFCTHNLKEHEGLIQTIQFHPKKLEVFISCNSHKIKRWDLLTSSVVSVYDSHVSNVSSIQFIDNEHFLSSGRDSVVLKWSVEDSEDALETLPTYEPIEDMIMLDNEKGYLTVGVRGQVRKWNLDGKEIAKEPNRRDKTPEEPDLESYVKIMNCKSGAVILDNGQNFHQINESLERQITLNGNFEEVIATAWLSVDTFAAATNSPEIHIRNLSNGHARILSGHSHAVISIDSYENMIISGSRDNSIKLWIENEETGVYENVATAGGHMGAVTGLKFYTNGEHFVSCSEDKTVKLWKVDGENISCVWTQYDHDKAVNGIDIAPNNQLIASAGADKKCVLYRAKDGAKIGEFEGHRKGIWCCSFSPVDQVLATGSADGDIRIWHLKEQTCIKALEGSDCSVLDLIWSKSGDDLISCGSDGVMRIWSLQTAQQTETLEAHTERCWAISGQEDLSLIISAGGDGQIVCWKDCTEAVREEEQKNLIEQHMQMQTMNNMMQTKQFKKALEIAVRLGKPGAAMNALKEMSKEDINETVPLLKSQTKMKLLEFCTTWNKNSKTAYIAQITMASIFRSIPLEELLKDFSLRKNVEGLLPFTDRYRRRIDNLKIQSRFASFAISTVKIAPEMEN</sequence>
<reference evidence="7 8" key="1">
    <citation type="submission" date="2021-04" db="EMBL/GenBank/DDBJ databases">
        <authorList>
            <person name="Bliznina A."/>
        </authorList>
    </citation>
    <scope>NUCLEOTIDE SEQUENCE [LARGE SCALE GENOMIC DNA]</scope>
</reference>
<evidence type="ECO:0000256" key="1">
    <source>
        <dbReference type="ARBA" id="ARBA00004604"/>
    </source>
</evidence>
<keyword evidence="2 5" id="KW-0853">WD repeat</keyword>
<dbReference type="CDD" id="cd00200">
    <property type="entry name" value="WD40"/>
    <property type="match status" value="1"/>
</dbReference>
<keyword evidence="3" id="KW-0677">Repeat</keyword>
<evidence type="ECO:0000256" key="5">
    <source>
        <dbReference type="PROSITE-ProRule" id="PRU00221"/>
    </source>
</evidence>
<dbReference type="InterPro" id="IPR019775">
    <property type="entry name" value="WD40_repeat_CS"/>
</dbReference>
<accession>A0ABN7SSU1</accession>
<dbReference type="SUPFAM" id="SSF50978">
    <property type="entry name" value="WD40 repeat-like"/>
    <property type="match status" value="2"/>
</dbReference>
<proteinExistence type="predicted"/>
<keyword evidence="4" id="KW-0539">Nucleus</keyword>
<dbReference type="PRINTS" id="PR00320">
    <property type="entry name" value="GPROTEINBRPT"/>
</dbReference>
<evidence type="ECO:0000259" key="6">
    <source>
        <dbReference type="Pfam" id="PF08625"/>
    </source>
</evidence>
<feature type="repeat" description="WD" evidence="5">
    <location>
        <begin position="307"/>
        <end position="336"/>
    </location>
</feature>
<name>A0ABN7SSU1_OIKDI</name>
<dbReference type="InterPro" id="IPR013934">
    <property type="entry name" value="Utp13_C"/>
</dbReference>
<dbReference type="InterPro" id="IPR020472">
    <property type="entry name" value="WD40_PAC1"/>
</dbReference>
<organism evidence="7 8">
    <name type="scientific">Oikopleura dioica</name>
    <name type="common">Tunicate</name>
    <dbReference type="NCBI Taxonomy" id="34765"/>
    <lineage>
        <taxon>Eukaryota</taxon>
        <taxon>Metazoa</taxon>
        <taxon>Chordata</taxon>
        <taxon>Tunicata</taxon>
        <taxon>Appendicularia</taxon>
        <taxon>Copelata</taxon>
        <taxon>Oikopleuridae</taxon>
        <taxon>Oikopleura</taxon>
    </lineage>
</organism>
<feature type="domain" description="U3 small nucleolar RNA-associated protein 13 C-terminal" evidence="6">
    <location>
        <begin position="575"/>
        <end position="701"/>
    </location>
</feature>
<feature type="repeat" description="WD" evidence="5">
    <location>
        <begin position="95"/>
        <end position="136"/>
    </location>
</feature>